<dbReference type="Proteomes" id="UP000324222">
    <property type="component" value="Unassembled WGS sequence"/>
</dbReference>
<gene>
    <name evidence="2" type="ORF">E2C01_007674</name>
</gene>
<name>A0A5B7D307_PORTR</name>
<keyword evidence="3" id="KW-1185">Reference proteome</keyword>
<dbReference type="EMBL" id="VSRR010000387">
    <property type="protein sequence ID" value="MPC14896.1"/>
    <property type="molecule type" value="Genomic_DNA"/>
</dbReference>
<dbReference type="AlphaFoldDB" id="A0A5B7D307"/>
<comment type="caution">
    <text evidence="2">The sequence shown here is derived from an EMBL/GenBank/DDBJ whole genome shotgun (WGS) entry which is preliminary data.</text>
</comment>
<feature type="transmembrane region" description="Helical" evidence="1">
    <location>
        <begin position="62"/>
        <end position="80"/>
    </location>
</feature>
<keyword evidence="1" id="KW-0812">Transmembrane</keyword>
<accession>A0A5B7D307</accession>
<organism evidence="2 3">
    <name type="scientific">Portunus trituberculatus</name>
    <name type="common">Swimming crab</name>
    <name type="synonym">Neptunus trituberculatus</name>
    <dbReference type="NCBI Taxonomy" id="210409"/>
    <lineage>
        <taxon>Eukaryota</taxon>
        <taxon>Metazoa</taxon>
        <taxon>Ecdysozoa</taxon>
        <taxon>Arthropoda</taxon>
        <taxon>Crustacea</taxon>
        <taxon>Multicrustacea</taxon>
        <taxon>Malacostraca</taxon>
        <taxon>Eumalacostraca</taxon>
        <taxon>Eucarida</taxon>
        <taxon>Decapoda</taxon>
        <taxon>Pleocyemata</taxon>
        <taxon>Brachyura</taxon>
        <taxon>Eubrachyura</taxon>
        <taxon>Portunoidea</taxon>
        <taxon>Portunidae</taxon>
        <taxon>Portuninae</taxon>
        <taxon>Portunus</taxon>
    </lineage>
</organism>
<keyword evidence="1" id="KW-1133">Transmembrane helix</keyword>
<evidence type="ECO:0000256" key="1">
    <source>
        <dbReference type="SAM" id="Phobius"/>
    </source>
</evidence>
<sequence length="90" mass="9986">MDQTLSSSWKNFEACEGEEEHVRGGTDGTAVESASSFRGLAILVGRQDAPPSSRHLCRHRRLPLLPALFVALLQGIYSTYTAHKIFPHQH</sequence>
<keyword evidence="1" id="KW-0472">Membrane</keyword>
<evidence type="ECO:0000313" key="3">
    <source>
        <dbReference type="Proteomes" id="UP000324222"/>
    </source>
</evidence>
<reference evidence="2 3" key="1">
    <citation type="submission" date="2019-05" db="EMBL/GenBank/DDBJ databases">
        <title>Another draft genome of Portunus trituberculatus and its Hox gene families provides insights of decapod evolution.</title>
        <authorList>
            <person name="Jeong J.-H."/>
            <person name="Song I."/>
            <person name="Kim S."/>
            <person name="Choi T."/>
            <person name="Kim D."/>
            <person name="Ryu S."/>
            <person name="Kim W."/>
        </authorList>
    </citation>
    <scope>NUCLEOTIDE SEQUENCE [LARGE SCALE GENOMIC DNA]</scope>
    <source>
        <tissue evidence="2">Muscle</tissue>
    </source>
</reference>
<evidence type="ECO:0000313" key="2">
    <source>
        <dbReference type="EMBL" id="MPC14896.1"/>
    </source>
</evidence>
<protein>
    <submittedName>
        <fullName evidence="2">Uncharacterized protein</fullName>
    </submittedName>
</protein>
<proteinExistence type="predicted"/>